<proteinExistence type="predicted"/>
<organism evidence="1">
    <name type="scientific">Anopheles braziliensis</name>
    <dbReference type="NCBI Taxonomy" id="58242"/>
    <lineage>
        <taxon>Eukaryota</taxon>
        <taxon>Metazoa</taxon>
        <taxon>Ecdysozoa</taxon>
        <taxon>Arthropoda</taxon>
        <taxon>Hexapoda</taxon>
        <taxon>Insecta</taxon>
        <taxon>Pterygota</taxon>
        <taxon>Neoptera</taxon>
        <taxon>Endopterygota</taxon>
        <taxon>Diptera</taxon>
        <taxon>Nematocera</taxon>
        <taxon>Culicoidea</taxon>
        <taxon>Culicidae</taxon>
        <taxon>Anophelinae</taxon>
        <taxon>Anopheles</taxon>
    </lineage>
</organism>
<protein>
    <submittedName>
        <fullName evidence="1">Putative secreted peptide</fullName>
    </submittedName>
</protein>
<dbReference type="EMBL" id="GGFM01011473">
    <property type="protein sequence ID" value="MBW32224.1"/>
    <property type="molecule type" value="Transcribed_RNA"/>
</dbReference>
<reference evidence="1" key="1">
    <citation type="submission" date="2018-01" db="EMBL/GenBank/DDBJ databases">
        <title>An insight into the sialome of Amazonian anophelines.</title>
        <authorList>
            <person name="Ribeiro J.M."/>
            <person name="Scarpassa V."/>
            <person name="Calvo E."/>
        </authorList>
    </citation>
    <scope>NUCLEOTIDE SEQUENCE</scope>
    <source>
        <tissue evidence="1">Salivary glands</tissue>
    </source>
</reference>
<accession>A0A2M3ZUJ5</accession>
<evidence type="ECO:0000313" key="1">
    <source>
        <dbReference type="EMBL" id="MBW32224.1"/>
    </source>
</evidence>
<sequence>MAIIANLTERCAAFSALITLASRNSANAFPRGKCDPARTGGPKTGTSFDRDTATRYCVCSVHGCTARTIMNTCWNWLRMFLGVKGCAPGSWNTIVTMSLPICRLRSNCCRLFGVKGSIVET</sequence>
<dbReference type="AlphaFoldDB" id="A0A2M3ZUJ5"/>
<name>A0A2M3ZUJ5_9DIPT</name>